<protein>
    <submittedName>
        <fullName evidence="2">Uncharacterized protein</fullName>
    </submittedName>
</protein>
<keyword evidence="1" id="KW-0472">Membrane</keyword>
<evidence type="ECO:0000313" key="3">
    <source>
        <dbReference type="Proteomes" id="UP000275076"/>
    </source>
</evidence>
<evidence type="ECO:0000256" key="1">
    <source>
        <dbReference type="SAM" id="Phobius"/>
    </source>
</evidence>
<accession>A0A428N809</accession>
<comment type="caution">
    <text evidence="2">The sequence shown here is derived from an EMBL/GenBank/DDBJ whole genome shotgun (WGS) entry which is preliminary data.</text>
</comment>
<reference evidence="2 3" key="1">
    <citation type="submission" date="2018-10" db="EMBL/GenBank/DDBJ databases">
        <title>Draft genome sequence of Bacillus salarius IM0101, isolated from a hypersaline soil in Inner Mongolia, China.</title>
        <authorList>
            <person name="Yamprayoonswat W."/>
            <person name="Boonvisut S."/>
            <person name="Jumpathong W."/>
            <person name="Sittihan S."/>
            <person name="Ruangsuj P."/>
            <person name="Wanthongcharoen S."/>
            <person name="Thongpramul N."/>
            <person name="Pimmason S."/>
            <person name="Yu B."/>
            <person name="Yasawong M."/>
        </authorList>
    </citation>
    <scope>NUCLEOTIDE SEQUENCE [LARGE SCALE GENOMIC DNA]</scope>
    <source>
        <strain evidence="2 3">IM0101</strain>
    </source>
</reference>
<dbReference type="AlphaFoldDB" id="A0A428N809"/>
<dbReference type="RefSeq" id="WP_125554761.1">
    <property type="nucleotide sequence ID" value="NZ_RBVX01000003.1"/>
</dbReference>
<name>A0A428N809_9BACI</name>
<evidence type="ECO:0000313" key="2">
    <source>
        <dbReference type="EMBL" id="RSL34529.1"/>
    </source>
</evidence>
<organism evidence="2 3">
    <name type="scientific">Salibacterium salarium</name>
    <dbReference type="NCBI Taxonomy" id="284579"/>
    <lineage>
        <taxon>Bacteria</taxon>
        <taxon>Bacillati</taxon>
        <taxon>Bacillota</taxon>
        <taxon>Bacilli</taxon>
        <taxon>Bacillales</taxon>
        <taxon>Bacillaceae</taxon>
    </lineage>
</organism>
<dbReference type="OrthoDB" id="2940341at2"/>
<gene>
    <name evidence="2" type="ORF">D7Z54_05125</name>
</gene>
<keyword evidence="1" id="KW-0812">Transmembrane</keyword>
<dbReference type="EMBL" id="RBVX01000003">
    <property type="protein sequence ID" value="RSL34529.1"/>
    <property type="molecule type" value="Genomic_DNA"/>
</dbReference>
<sequence length="200" mass="22557">MFSGNKLIVILPLFLMAFLFVGGSIYVKQAEEVTNDNLSEKLEWKKSFNEAGNGSVLNASWSWGVMPDDGLQGTDYIGVTLMDTNGNPLPEEELKDYKLSLKQNDQADIVKEGQVVENGILFSFPNKLEENQTIGDSGSLQVSSNGETQTEQAVISYLHTWEDHEGLESQDARFFNRSFKGKEDNDESFYWVMETFEDLE</sequence>
<feature type="transmembrane region" description="Helical" evidence="1">
    <location>
        <begin position="7"/>
        <end position="27"/>
    </location>
</feature>
<proteinExistence type="predicted"/>
<keyword evidence="3" id="KW-1185">Reference proteome</keyword>
<dbReference type="Proteomes" id="UP000275076">
    <property type="component" value="Unassembled WGS sequence"/>
</dbReference>
<keyword evidence="1" id="KW-1133">Transmembrane helix</keyword>